<gene>
    <name evidence="1" type="ORF">FKW44_006772</name>
</gene>
<proteinExistence type="predicted"/>
<keyword evidence="2" id="KW-1185">Reference proteome</keyword>
<organism evidence="1 2">
    <name type="scientific">Caligus rogercresseyi</name>
    <name type="common">Sea louse</name>
    <dbReference type="NCBI Taxonomy" id="217165"/>
    <lineage>
        <taxon>Eukaryota</taxon>
        <taxon>Metazoa</taxon>
        <taxon>Ecdysozoa</taxon>
        <taxon>Arthropoda</taxon>
        <taxon>Crustacea</taxon>
        <taxon>Multicrustacea</taxon>
        <taxon>Hexanauplia</taxon>
        <taxon>Copepoda</taxon>
        <taxon>Siphonostomatoida</taxon>
        <taxon>Caligidae</taxon>
        <taxon>Caligus</taxon>
    </lineage>
</organism>
<reference evidence="2" key="1">
    <citation type="submission" date="2021-01" db="EMBL/GenBank/DDBJ databases">
        <title>Caligus Genome Assembly.</title>
        <authorList>
            <person name="Gallardo-Escarate C."/>
        </authorList>
    </citation>
    <scope>NUCLEOTIDE SEQUENCE [LARGE SCALE GENOMIC DNA]</scope>
</reference>
<dbReference type="AlphaFoldDB" id="A0A7T8KDT8"/>
<sequence>MRKKNMMTNSRLHQNRMMSEIGLFFLKFNQKKVPLRVMEHLRRKMMMKLMPVLTTGLAPITPYFFHSRSRN</sequence>
<evidence type="ECO:0000313" key="1">
    <source>
        <dbReference type="EMBL" id="QQP54069.1"/>
    </source>
</evidence>
<evidence type="ECO:0000313" key="2">
    <source>
        <dbReference type="Proteomes" id="UP000595437"/>
    </source>
</evidence>
<dbReference type="EMBL" id="CP045893">
    <property type="protein sequence ID" value="QQP54069.1"/>
    <property type="molecule type" value="Genomic_DNA"/>
</dbReference>
<name>A0A7T8KDT8_CALRO</name>
<dbReference type="Proteomes" id="UP000595437">
    <property type="component" value="Chromosome 4"/>
</dbReference>
<accession>A0A7T8KDT8</accession>
<protein>
    <submittedName>
        <fullName evidence="1">Uncharacterized protein</fullName>
    </submittedName>
</protein>